<dbReference type="InterPro" id="IPR006035">
    <property type="entry name" value="Ureohydrolase"/>
</dbReference>
<dbReference type="Proteomes" id="UP000190150">
    <property type="component" value="Unassembled WGS sequence"/>
</dbReference>
<evidence type="ECO:0000256" key="8">
    <source>
        <dbReference type="ARBA" id="ARBA00023211"/>
    </source>
</evidence>
<evidence type="ECO:0000256" key="2">
    <source>
        <dbReference type="ARBA" id="ARBA00005098"/>
    </source>
</evidence>
<dbReference type="Gene3D" id="3.40.800.10">
    <property type="entry name" value="Ureohydrolase domain"/>
    <property type="match status" value="1"/>
</dbReference>
<keyword evidence="8" id="KW-0464">Manganese</keyword>
<evidence type="ECO:0000256" key="7">
    <source>
        <dbReference type="ARBA" id="ARBA00022801"/>
    </source>
</evidence>
<dbReference type="OrthoDB" id="9788689at2"/>
<dbReference type="RefSeq" id="WP_079645541.1">
    <property type="nucleotide sequence ID" value="NZ_FUZF01000023.1"/>
</dbReference>
<evidence type="ECO:0000256" key="1">
    <source>
        <dbReference type="ARBA" id="ARBA00001936"/>
    </source>
</evidence>
<gene>
    <name evidence="10" type="ORF">SAMN05660841_03892</name>
</gene>
<comment type="similarity">
    <text evidence="9">Belongs to the arginase family.</text>
</comment>
<keyword evidence="5" id="KW-0056">Arginine metabolism</keyword>
<dbReference type="AlphaFoldDB" id="A0A1T5GAE6"/>
<evidence type="ECO:0000313" key="11">
    <source>
        <dbReference type="Proteomes" id="UP000190150"/>
    </source>
</evidence>
<reference evidence="11" key="1">
    <citation type="submission" date="2017-02" db="EMBL/GenBank/DDBJ databases">
        <authorList>
            <person name="Varghese N."/>
            <person name="Submissions S."/>
        </authorList>
    </citation>
    <scope>NUCLEOTIDE SEQUENCE [LARGE SCALE GENOMIC DNA]</scope>
    <source>
        <strain evidence="11">DSM 24091</strain>
    </source>
</reference>
<name>A0A1T5GAE6_9SPHI</name>
<dbReference type="GO" id="GO:0006525">
    <property type="term" value="P:arginine metabolic process"/>
    <property type="evidence" value="ECO:0007669"/>
    <property type="project" value="UniProtKB-KW"/>
</dbReference>
<dbReference type="PRINTS" id="PR00116">
    <property type="entry name" value="ARGINASE"/>
</dbReference>
<dbReference type="GO" id="GO:0030145">
    <property type="term" value="F:manganese ion binding"/>
    <property type="evidence" value="ECO:0007669"/>
    <property type="project" value="TreeGrafter"/>
</dbReference>
<evidence type="ECO:0000256" key="6">
    <source>
        <dbReference type="ARBA" id="ARBA00022723"/>
    </source>
</evidence>
<dbReference type="PANTHER" id="PTHR43782:SF3">
    <property type="entry name" value="ARGINASE"/>
    <property type="match status" value="1"/>
</dbReference>
<organism evidence="10 11">
    <name type="scientific">Sphingobacterium nematocida</name>
    <dbReference type="NCBI Taxonomy" id="1513896"/>
    <lineage>
        <taxon>Bacteria</taxon>
        <taxon>Pseudomonadati</taxon>
        <taxon>Bacteroidota</taxon>
        <taxon>Sphingobacteriia</taxon>
        <taxon>Sphingobacteriales</taxon>
        <taxon>Sphingobacteriaceae</taxon>
        <taxon>Sphingobacterium</taxon>
    </lineage>
</organism>
<dbReference type="GO" id="GO:0005829">
    <property type="term" value="C:cytosol"/>
    <property type="evidence" value="ECO:0007669"/>
    <property type="project" value="TreeGrafter"/>
</dbReference>
<evidence type="ECO:0000256" key="3">
    <source>
        <dbReference type="ARBA" id="ARBA00012168"/>
    </source>
</evidence>
<evidence type="ECO:0000313" key="10">
    <source>
        <dbReference type="EMBL" id="SKC05365.1"/>
    </source>
</evidence>
<dbReference type="InterPro" id="IPR023696">
    <property type="entry name" value="Ureohydrolase_dom_sf"/>
</dbReference>
<dbReference type="EC" id="3.5.3.1" evidence="3"/>
<dbReference type="InterPro" id="IPR014033">
    <property type="entry name" value="Arginase"/>
</dbReference>
<keyword evidence="6" id="KW-0479">Metal-binding</keyword>
<sequence length="317" mass="35450">MQTSIEIIKNRSDIGAGTRGADLGIDAMEIAAINKGSDFFHRYPFVDVRTRNESVYENDQHPYAKYIPYVYEQCEEVATMVGNCLSRNRFPLVFSGDHSSAMGTISGIKSQFPEKTLGVIWIDAHADIHSPYTTPSGNMHGMPLGAMLAEDNLKCAINEPDEETKTYWNKLKNLKFPGPKIQPEQLVYFGVRDTEYPEDSLIAGLGIRNFMVAEVRERGIEVCIQEALQRLSECDILYLSFDVDSMDSELISDGTGTPVPRGFFPHEISTLLRGLSDSGKVHCLEIVEVNPLLDSQGNKMAEVTFDILEKHFKDQGE</sequence>
<keyword evidence="7" id="KW-0378">Hydrolase</keyword>
<comment type="pathway">
    <text evidence="2">Nitrogen metabolism; urea cycle; L-ornithine and urea from L-arginine: step 1/1.</text>
</comment>
<dbReference type="PANTHER" id="PTHR43782">
    <property type="entry name" value="ARGINASE"/>
    <property type="match status" value="1"/>
</dbReference>
<accession>A0A1T5GAE6</accession>
<comment type="cofactor">
    <cofactor evidence="1">
        <name>Mn(2+)</name>
        <dbReference type="ChEBI" id="CHEBI:29035"/>
    </cofactor>
</comment>
<keyword evidence="11" id="KW-1185">Reference proteome</keyword>
<dbReference type="EMBL" id="FUZF01000023">
    <property type="protein sequence ID" value="SKC05365.1"/>
    <property type="molecule type" value="Genomic_DNA"/>
</dbReference>
<protein>
    <recommendedName>
        <fullName evidence="4">Arginase</fullName>
        <ecNumber evidence="3">3.5.3.1</ecNumber>
    </recommendedName>
</protein>
<proteinExistence type="inferred from homology"/>
<dbReference type="PROSITE" id="PS51409">
    <property type="entry name" value="ARGINASE_2"/>
    <property type="match status" value="1"/>
</dbReference>
<evidence type="ECO:0000256" key="4">
    <source>
        <dbReference type="ARBA" id="ARBA00018123"/>
    </source>
</evidence>
<evidence type="ECO:0000256" key="5">
    <source>
        <dbReference type="ARBA" id="ARBA00022503"/>
    </source>
</evidence>
<dbReference type="SUPFAM" id="SSF52768">
    <property type="entry name" value="Arginase/deacetylase"/>
    <property type="match status" value="1"/>
</dbReference>
<dbReference type="CDD" id="cd09989">
    <property type="entry name" value="Arginase"/>
    <property type="match status" value="1"/>
</dbReference>
<evidence type="ECO:0000256" key="9">
    <source>
        <dbReference type="PROSITE-ProRule" id="PRU00742"/>
    </source>
</evidence>
<dbReference type="Pfam" id="PF00491">
    <property type="entry name" value="Arginase"/>
    <property type="match status" value="1"/>
</dbReference>
<dbReference type="GO" id="GO:0004053">
    <property type="term" value="F:arginase activity"/>
    <property type="evidence" value="ECO:0007669"/>
    <property type="project" value="UniProtKB-EC"/>
</dbReference>
<dbReference type="STRING" id="1513896.SAMN05660841_03892"/>